<dbReference type="HOGENOM" id="CLU_2686394_0_0_11"/>
<dbReference type="Proteomes" id="UP000002785">
    <property type="component" value="Chromosome"/>
</dbReference>
<dbReference type="InterPro" id="IPR036034">
    <property type="entry name" value="PDZ_sf"/>
</dbReference>
<dbReference type="EMBL" id="CM000951">
    <property type="protein sequence ID" value="EDY59164.1"/>
    <property type="molecule type" value="Genomic_DNA"/>
</dbReference>
<gene>
    <name evidence="1" type="ORF">SSEG_09859</name>
</gene>
<dbReference type="Gene3D" id="2.30.42.10">
    <property type="match status" value="1"/>
</dbReference>
<reference evidence="1" key="1">
    <citation type="submission" date="2009-10" db="EMBL/GenBank/DDBJ databases">
        <title>The genome sequence of Streptomyces sviceus strain ATCC 29083.</title>
        <authorList>
            <consortium name="The Broad Institute Genome Sequencing Platform"/>
            <consortium name="Broad Institute Microbial Sequencing Center"/>
            <person name="Fischbach M."/>
            <person name="Godfrey P."/>
            <person name="Ward D."/>
            <person name="Young S."/>
            <person name="Zeng Q."/>
            <person name="Koehrsen M."/>
            <person name="Alvarado L."/>
            <person name="Berlin A.M."/>
            <person name="Bochicchio J."/>
            <person name="Borenstein D."/>
            <person name="Chapman S.B."/>
            <person name="Chen Z."/>
            <person name="Engels R."/>
            <person name="Freedman E."/>
            <person name="Gellesch M."/>
            <person name="Goldberg J."/>
            <person name="Griggs A."/>
            <person name="Gujja S."/>
            <person name="Heilman E.R."/>
            <person name="Heiman D.I."/>
            <person name="Hepburn T.A."/>
            <person name="Howarth C."/>
            <person name="Jen D."/>
            <person name="Larson L."/>
            <person name="Lewis B."/>
            <person name="Mehta T."/>
            <person name="Park D."/>
            <person name="Pearson M."/>
            <person name="Richards J."/>
            <person name="Roberts A."/>
            <person name="Saif S."/>
            <person name="Shea T.D."/>
            <person name="Shenoy N."/>
            <person name="Sisk P."/>
            <person name="Stolte C."/>
            <person name="Sykes S.N."/>
            <person name="Thomson T."/>
            <person name="Walk T."/>
            <person name="White J."/>
            <person name="Yandava C."/>
            <person name="Straight P."/>
            <person name="Clardy J."/>
            <person name="Hung D."/>
            <person name="Kolter R."/>
            <person name="Mekalanos J."/>
            <person name="Walker S."/>
            <person name="Walsh C.T."/>
            <person name="Wieland-Brown L.C."/>
            <person name="Haas B."/>
            <person name="Nusbaum C."/>
            <person name="Birren B."/>
        </authorList>
    </citation>
    <scope>NUCLEOTIDE SEQUENCE [LARGE SCALE GENOMIC DNA]</scope>
    <source>
        <strain evidence="1">ATCC 29083</strain>
    </source>
</reference>
<evidence type="ECO:0008006" key="3">
    <source>
        <dbReference type="Google" id="ProtNLM"/>
    </source>
</evidence>
<dbReference type="AlphaFoldDB" id="B5I259"/>
<keyword evidence="2" id="KW-1185">Reference proteome</keyword>
<proteinExistence type="predicted"/>
<protein>
    <recommendedName>
        <fullName evidence="3">PDZ domain-containing protein</fullName>
    </recommendedName>
</protein>
<organism evidence="1 2">
    <name type="scientific">Streptomyces sviceus (strain ATCC 29083 / DSM 924 / JCM 4929 / NBRC 13980 / NCIMB 11184 / NRRL 5439 / UC 5370)</name>
    <dbReference type="NCBI Taxonomy" id="463191"/>
    <lineage>
        <taxon>Bacteria</taxon>
        <taxon>Bacillati</taxon>
        <taxon>Actinomycetota</taxon>
        <taxon>Actinomycetes</taxon>
        <taxon>Kitasatosporales</taxon>
        <taxon>Streptomycetaceae</taxon>
        <taxon>Streptomyces</taxon>
    </lineage>
</organism>
<evidence type="ECO:0000313" key="2">
    <source>
        <dbReference type="Proteomes" id="UP000002785"/>
    </source>
</evidence>
<name>B5I259_STRX2</name>
<evidence type="ECO:0000313" key="1">
    <source>
        <dbReference type="EMBL" id="EDY59164.1"/>
    </source>
</evidence>
<sequence length="74" mass="7409">MGSPRCCTCAGCGAEPVRTNSAGPGLRPDVRLGGITTIASLSEALAAGKPGQKTSVTYTRDGSAKTVEVTLGEQ</sequence>
<accession>B5I259</accession>